<accession>A0A8X8Y6H7</accession>
<proteinExistence type="predicted"/>
<comment type="caution">
    <text evidence="2">The sequence shown here is derived from an EMBL/GenBank/DDBJ whole genome shotgun (WGS) entry which is preliminary data.</text>
</comment>
<gene>
    <name evidence="2" type="ORF">SASPL_111022</name>
</gene>
<dbReference type="AlphaFoldDB" id="A0A8X8Y6H7"/>
<name>A0A8X8Y6H7_SALSN</name>
<sequence length="132" mass="15018">MSKQSTPDEVGESSPQSTKSTKVAVSDKSSGRKRKHDDSLDALVELLSKMHEDTNTRLECLSMRIGYEFDLTKAQKDVYDLLGTIPGLTMDQKFDAGEIILEKVEHLNFFMRLPECAHLPYVMRVLEKRRAN</sequence>
<evidence type="ECO:0000313" key="2">
    <source>
        <dbReference type="EMBL" id="KAG6426788.1"/>
    </source>
</evidence>
<keyword evidence="3" id="KW-1185">Reference proteome</keyword>
<reference evidence="2" key="1">
    <citation type="submission" date="2018-01" db="EMBL/GenBank/DDBJ databases">
        <authorList>
            <person name="Mao J.F."/>
        </authorList>
    </citation>
    <scope>NUCLEOTIDE SEQUENCE</scope>
    <source>
        <strain evidence="2">Huo1</strain>
        <tissue evidence="2">Leaf</tissue>
    </source>
</reference>
<evidence type="ECO:0000313" key="3">
    <source>
        <dbReference type="Proteomes" id="UP000298416"/>
    </source>
</evidence>
<feature type="region of interest" description="Disordered" evidence="1">
    <location>
        <begin position="1"/>
        <end position="37"/>
    </location>
</feature>
<organism evidence="2">
    <name type="scientific">Salvia splendens</name>
    <name type="common">Scarlet sage</name>
    <dbReference type="NCBI Taxonomy" id="180675"/>
    <lineage>
        <taxon>Eukaryota</taxon>
        <taxon>Viridiplantae</taxon>
        <taxon>Streptophyta</taxon>
        <taxon>Embryophyta</taxon>
        <taxon>Tracheophyta</taxon>
        <taxon>Spermatophyta</taxon>
        <taxon>Magnoliopsida</taxon>
        <taxon>eudicotyledons</taxon>
        <taxon>Gunneridae</taxon>
        <taxon>Pentapetalae</taxon>
        <taxon>asterids</taxon>
        <taxon>lamiids</taxon>
        <taxon>Lamiales</taxon>
        <taxon>Lamiaceae</taxon>
        <taxon>Nepetoideae</taxon>
        <taxon>Mentheae</taxon>
        <taxon>Salviinae</taxon>
        <taxon>Salvia</taxon>
        <taxon>Salvia subgen. Calosphace</taxon>
        <taxon>core Calosphace</taxon>
    </lineage>
</organism>
<protein>
    <submittedName>
        <fullName evidence="2">Uncharacterized protein</fullName>
    </submittedName>
</protein>
<evidence type="ECO:0000256" key="1">
    <source>
        <dbReference type="SAM" id="MobiDB-lite"/>
    </source>
</evidence>
<dbReference type="Proteomes" id="UP000298416">
    <property type="component" value="Unassembled WGS sequence"/>
</dbReference>
<feature type="compositionally biased region" description="Polar residues" evidence="1">
    <location>
        <begin position="1"/>
        <end position="23"/>
    </location>
</feature>
<dbReference type="EMBL" id="PNBA02000004">
    <property type="protein sequence ID" value="KAG6426788.1"/>
    <property type="molecule type" value="Genomic_DNA"/>
</dbReference>
<reference evidence="2" key="2">
    <citation type="submission" date="2020-08" db="EMBL/GenBank/DDBJ databases">
        <title>Plant Genome Project.</title>
        <authorList>
            <person name="Zhang R.-G."/>
        </authorList>
    </citation>
    <scope>NUCLEOTIDE SEQUENCE</scope>
    <source>
        <strain evidence="2">Huo1</strain>
        <tissue evidence="2">Leaf</tissue>
    </source>
</reference>